<gene>
    <name evidence="1" type="ORF">L6452_38494</name>
</gene>
<protein>
    <submittedName>
        <fullName evidence="1">Uncharacterized protein</fullName>
    </submittedName>
</protein>
<comment type="caution">
    <text evidence="1">The sequence shown here is derived from an EMBL/GenBank/DDBJ whole genome shotgun (WGS) entry which is preliminary data.</text>
</comment>
<dbReference type="Proteomes" id="UP001055879">
    <property type="component" value="Linkage Group LG15"/>
</dbReference>
<evidence type="ECO:0000313" key="1">
    <source>
        <dbReference type="EMBL" id="KAI3672406.1"/>
    </source>
</evidence>
<keyword evidence="2" id="KW-1185">Reference proteome</keyword>
<dbReference type="EMBL" id="CM042061">
    <property type="protein sequence ID" value="KAI3672406.1"/>
    <property type="molecule type" value="Genomic_DNA"/>
</dbReference>
<sequence length="387" mass="41331">MVSLLGNSYSAGGGPPSQNQFQAGNNHLSSTALLSELNHRHSFDMNDFPQLTGHLSSTGGSQRQLGHYCDVFAYNLHSVLLSSFKCKNVVSDDPNPLNHFVHKELQDALSQMDAIRHEMRTNSFMNPGPLITRMLMDNVGQTPTKDNRYRYSLGNGEQIISSMAMGNLVNGGSIRRNLSSGRLNMPGIVSRLNLTDANQSGGLDEGVTRPSRLAKRIHSSLLFISRSFNGQRFPFSQPSPSPPQIGCNHATGGGGGGGGGGGDGQSGFPPPNVSTPNSDSFLESESILKFEPHVSPELSTLGTGFSSLKGCSELVNPPDDVKKHPVYSTTASTILPSSDMHRQATVHARLAESTAMRTEPTSNKVISELTDESGLTVLPVSAEDTGL</sequence>
<reference evidence="1 2" key="2">
    <citation type="journal article" date="2022" name="Mol. Ecol. Resour.">
        <title>The genomes of chicory, endive, great burdock and yacon provide insights into Asteraceae paleo-polyploidization history and plant inulin production.</title>
        <authorList>
            <person name="Fan W."/>
            <person name="Wang S."/>
            <person name="Wang H."/>
            <person name="Wang A."/>
            <person name="Jiang F."/>
            <person name="Liu H."/>
            <person name="Zhao H."/>
            <person name="Xu D."/>
            <person name="Zhang Y."/>
        </authorList>
    </citation>
    <scope>NUCLEOTIDE SEQUENCE [LARGE SCALE GENOMIC DNA]</scope>
    <source>
        <strain evidence="2">cv. Niubang</strain>
    </source>
</reference>
<organism evidence="1 2">
    <name type="scientific">Arctium lappa</name>
    <name type="common">Greater burdock</name>
    <name type="synonym">Lappa major</name>
    <dbReference type="NCBI Taxonomy" id="4217"/>
    <lineage>
        <taxon>Eukaryota</taxon>
        <taxon>Viridiplantae</taxon>
        <taxon>Streptophyta</taxon>
        <taxon>Embryophyta</taxon>
        <taxon>Tracheophyta</taxon>
        <taxon>Spermatophyta</taxon>
        <taxon>Magnoliopsida</taxon>
        <taxon>eudicotyledons</taxon>
        <taxon>Gunneridae</taxon>
        <taxon>Pentapetalae</taxon>
        <taxon>asterids</taxon>
        <taxon>campanulids</taxon>
        <taxon>Asterales</taxon>
        <taxon>Asteraceae</taxon>
        <taxon>Carduoideae</taxon>
        <taxon>Cardueae</taxon>
        <taxon>Arctiinae</taxon>
        <taxon>Arctium</taxon>
    </lineage>
</organism>
<evidence type="ECO:0000313" key="2">
    <source>
        <dbReference type="Proteomes" id="UP001055879"/>
    </source>
</evidence>
<name>A0ACB8XQG1_ARCLA</name>
<accession>A0ACB8XQG1</accession>
<reference evidence="2" key="1">
    <citation type="journal article" date="2022" name="Mol. Ecol. Resour.">
        <title>The genomes of chicory, endive, great burdock and yacon provide insights into Asteraceae palaeo-polyploidization history and plant inulin production.</title>
        <authorList>
            <person name="Fan W."/>
            <person name="Wang S."/>
            <person name="Wang H."/>
            <person name="Wang A."/>
            <person name="Jiang F."/>
            <person name="Liu H."/>
            <person name="Zhao H."/>
            <person name="Xu D."/>
            <person name="Zhang Y."/>
        </authorList>
    </citation>
    <scope>NUCLEOTIDE SEQUENCE [LARGE SCALE GENOMIC DNA]</scope>
    <source>
        <strain evidence="2">cv. Niubang</strain>
    </source>
</reference>
<proteinExistence type="predicted"/>